<dbReference type="Proteomes" id="UP000058925">
    <property type="component" value="Chromosome"/>
</dbReference>
<evidence type="ECO:0000313" key="3">
    <source>
        <dbReference type="Proteomes" id="UP000058925"/>
    </source>
</evidence>
<name>A0A654LU27_9ARCH</name>
<proteinExistence type="predicted"/>
<evidence type="ECO:0000256" key="1">
    <source>
        <dbReference type="SAM" id="MobiDB-lite"/>
    </source>
</evidence>
<evidence type="ECO:0000313" key="2">
    <source>
        <dbReference type="EMBL" id="ALI34918.1"/>
    </source>
</evidence>
<feature type="region of interest" description="Disordered" evidence="1">
    <location>
        <begin position="89"/>
        <end position="139"/>
    </location>
</feature>
<dbReference type="EMBL" id="CP012850">
    <property type="protein sequence ID" value="ALI34918.1"/>
    <property type="molecule type" value="Genomic_DNA"/>
</dbReference>
<sequence>MMIKSNVVIAAIMTLLMAGLVSSTTFVFAERPAPGYSNSGNCSWSGPNDKYQTCCWREKIKGSILGESFCQKCAWVEGEGYVNCTQKELQMLDTPPNPPPSSPSGPAAPIQDDGVLEQPDKPIKGSVMDLPNSNERTLE</sequence>
<accession>A0A654LU27</accession>
<keyword evidence="3" id="KW-1185">Reference proteome</keyword>
<organism evidence="2 3">
    <name type="scientific">Candidatus Nitrosocosmicus oleophilus</name>
    <dbReference type="NCBI Taxonomy" id="1353260"/>
    <lineage>
        <taxon>Archaea</taxon>
        <taxon>Nitrososphaerota</taxon>
        <taxon>Nitrososphaeria</taxon>
        <taxon>Nitrososphaerales</taxon>
        <taxon>Nitrososphaeraceae</taxon>
        <taxon>Candidatus Nitrosocosmicus</taxon>
    </lineage>
</organism>
<protein>
    <submittedName>
        <fullName evidence="2">Uncharacterized protein</fullName>
    </submittedName>
</protein>
<dbReference type="KEGG" id="taa:NMY3_00709"/>
<gene>
    <name evidence="2" type="ORF">NMY3_00709</name>
</gene>
<dbReference type="AlphaFoldDB" id="A0A654LU27"/>
<reference evidence="3" key="1">
    <citation type="submission" date="2015-10" db="EMBL/GenBank/DDBJ databases">
        <title>Niche specialization of a soil ammonia-oxidizing archaeon, Candidatus Nitrosocosmicus oleophilus.</title>
        <authorList>
            <person name="Jung M.-Y."/>
            <person name="Rhee S.-K."/>
        </authorList>
    </citation>
    <scope>NUCLEOTIDE SEQUENCE [LARGE SCALE GENOMIC DNA]</scope>
    <source>
        <strain evidence="3">MY3</strain>
    </source>
</reference>